<gene>
    <name evidence="3" type="ORF">H4075_07645</name>
</gene>
<proteinExistence type="predicted"/>
<dbReference type="AlphaFoldDB" id="A0A7G5XKP3"/>
<reference evidence="4" key="1">
    <citation type="submission" date="2020-08" db="EMBL/GenBank/DDBJ databases">
        <title>Lacibacter sp. S13-6-6 genome sequencing.</title>
        <authorList>
            <person name="Jin L."/>
        </authorList>
    </citation>
    <scope>NUCLEOTIDE SEQUENCE [LARGE SCALE GENOMIC DNA]</scope>
    <source>
        <strain evidence="4">S13-6-6</strain>
    </source>
</reference>
<accession>A0A7G5XKP3</accession>
<evidence type="ECO:0000256" key="1">
    <source>
        <dbReference type="SAM" id="Phobius"/>
    </source>
</evidence>
<keyword evidence="1" id="KW-1133">Transmembrane helix</keyword>
<name>A0A7G5XKP3_9BACT</name>
<feature type="chain" id="PRO_5028947790" evidence="2">
    <location>
        <begin position="20"/>
        <end position="224"/>
    </location>
</feature>
<feature type="transmembrane region" description="Helical" evidence="1">
    <location>
        <begin position="195"/>
        <end position="216"/>
    </location>
</feature>
<feature type="transmembrane region" description="Helical" evidence="1">
    <location>
        <begin position="164"/>
        <end position="189"/>
    </location>
</feature>
<dbReference type="EMBL" id="CP060007">
    <property type="protein sequence ID" value="QNA46046.1"/>
    <property type="molecule type" value="Genomic_DNA"/>
</dbReference>
<keyword evidence="1" id="KW-0812">Transmembrane</keyword>
<protein>
    <submittedName>
        <fullName evidence="3">Uncharacterized protein</fullName>
    </submittedName>
</protein>
<evidence type="ECO:0000313" key="4">
    <source>
        <dbReference type="Proteomes" id="UP000515344"/>
    </source>
</evidence>
<keyword evidence="1" id="KW-0472">Membrane</keyword>
<organism evidence="3 4">
    <name type="scientific">Lacibacter sediminis</name>
    <dbReference type="NCBI Taxonomy" id="2760713"/>
    <lineage>
        <taxon>Bacteria</taxon>
        <taxon>Pseudomonadati</taxon>
        <taxon>Bacteroidota</taxon>
        <taxon>Chitinophagia</taxon>
        <taxon>Chitinophagales</taxon>
        <taxon>Chitinophagaceae</taxon>
        <taxon>Lacibacter</taxon>
    </lineage>
</organism>
<evidence type="ECO:0000313" key="3">
    <source>
        <dbReference type="EMBL" id="QNA46046.1"/>
    </source>
</evidence>
<feature type="signal peptide" evidence="2">
    <location>
        <begin position="1"/>
        <end position="19"/>
    </location>
</feature>
<keyword evidence="2" id="KW-0732">Signal</keyword>
<dbReference type="KEGG" id="lacs:H4075_07645"/>
<dbReference type="Proteomes" id="UP000515344">
    <property type="component" value="Chromosome"/>
</dbReference>
<sequence>MKKNILVSALMICCLYTFSQSTDSVVKQHTTDIQEIKKTTDVLKKNIDTVGKAVAQLDKKFSTTVTDCANCEIGFMQWVLIFSPVLIFMIVLLAIRKKMKDFDLKEALSETELPKKIIPNPEYTAEKIKSLAENPIAAGLLTTLLPATLEVTASDEPTKSSSRYIAFITSSLTWVLALCLTCFFIYQYIKSNEAPTLTGLSSVLLALGIGVVPYAFNKVSKALE</sequence>
<evidence type="ECO:0000256" key="2">
    <source>
        <dbReference type="SAM" id="SignalP"/>
    </source>
</evidence>
<dbReference type="RefSeq" id="WP_182805628.1">
    <property type="nucleotide sequence ID" value="NZ_CP060007.1"/>
</dbReference>
<keyword evidence="4" id="KW-1185">Reference proteome</keyword>
<feature type="transmembrane region" description="Helical" evidence="1">
    <location>
        <begin position="75"/>
        <end position="95"/>
    </location>
</feature>